<dbReference type="Proteomes" id="UP000265520">
    <property type="component" value="Unassembled WGS sequence"/>
</dbReference>
<comment type="caution">
    <text evidence="2">The sequence shown here is derived from an EMBL/GenBank/DDBJ whole genome shotgun (WGS) entry which is preliminary data.</text>
</comment>
<proteinExistence type="predicted"/>
<dbReference type="Pfam" id="PF13966">
    <property type="entry name" value="zf-RVT"/>
    <property type="match status" value="1"/>
</dbReference>
<evidence type="ECO:0000313" key="3">
    <source>
        <dbReference type="Proteomes" id="UP000265520"/>
    </source>
</evidence>
<protein>
    <submittedName>
        <fullName evidence="2">Cytochrome P450</fullName>
    </submittedName>
</protein>
<accession>A0A392M4F9</accession>
<reference evidence="2 3" key="1">
    <citation type="journal article" date="2018" name="Front. Plant Sci.">
        <title>Red Clover (Trifolium pratense) and Zigzag Clover (T. medium) - A Picture of Genomic Similarities and Differences.</title>
        <authorList>
            <person name="Dluhosova J."/>
            <person name="Istvanek J."/>
            <person name="Nedelnik J."/>
            <person name="Repkova J."/>
        </authorList>
    </citation>
    <scope>NUCLEOTIDE SEQUENCE [LARGE SCALE GENOMIC DNA]</scope>
    <source>
        <strain evidence="3">cv. 10/8</strain>
        <tissue evidence="2">Leaf</tissue>
    </source>
</reference>
<organism evidence="2 3">
    <name type="scientific">Trifolium medium</name>
    <dbReference type="NCBI Taxonomy" id="97028"/>
    <lineage>
        <taxon>Eukaryota</taxon>
        <taxon>Viridiplantae</taxon>
        <taxon>Streptophyta</taxon>
        <taxon>Embryophyta</taxon>
        <taxon>Tracheophyta</taxon>
        <taxon>Spermatophyta</taxon>
        <taxon>Magnoliopsida</taxon>
        <taxon>eudicotyledons</taxon>
        <taxon>Gunneridae</taxon>
        <taxon>Pentapetalae</taxon>
        <taxon>rosids</taxon>
        <taxon>fabids</taxon>
        <taxon>Fabales</taxon>
        <taxon>Fabaceae</taxon>
        <taxon>Papilionoideae</taxon>
        <taxon>50 kb inversion clade</taxon>
        <taxon>NPAAA clade</taxon>
        <taxon>Hologalegina</taxon>
        <taxon>IRL clade</taxon>
        <taxon>Trifolieae</taxon>
        <taxon>Trifolium</taxon>
    </lineage>
</organism>
<evidence type="ECO:0000313" key="2">
    <source>
        <dbReference type="EMBL" id="MCH82216.1"/>
    </source>
</evidence>
<sequence length="221" mass="25292">GVPFPVTNAYRTLIASEGEEPVWAGEIWNPLIPLKFSILAWRVFQNRLPTKENLLKRRIFINSSNLCEGGCGSSESEEHVLFNCPILSSVWKEIVRWLGIPIAFAKGGYDHFQMFKGLIPGRARIKDMLSIIWLSTVNSIWKARNEMIFNQVDCAGAAVRLFRFEKDSSVFLWLHSNLLVLFAVMQFSRLRFPAFFSGKDRDPLDLALDLFCLFRQFAIVG</sequence>
<name>A0A392M4F9_9FABA</name>
<dbReference type="InterPro" id="IPR026960">
    <property type="entry name" value="RVT-Znf"/>
</dbReference>
<evidence type="ECO:0000259" key="1">
    <source>
        <dbReference type="Pfam" id="PF13966"/>
    </source>
</evidence>
<dbReference type="PANTHER" id="PTHR33116:SF79">
    <property type="entry name" value="REVERSE TRANSCRIPTASE DOMAIN, ZINC FINGER, CCHC-TYPE-RELATED"/>
    <property type="match status" value="1"/>
</dbReference>
<dbReference type="AlphaFoldDB" id="A0A392M4F9"/>
<feature type="non-terminal residue" evidence="2">
    <location>
        <position position="1"/>
    </location>
</feature>
<keyword evidence="3" id="KW-1185">Reference proteome</keyword>
<feature type="domain" description="Reverse transcriptase zinc-binding" evidence="1">
    <location>
        <begin position="4"/>
        <end position="91"/>
    </location>
</feature>
<gene>
    <name evidence="2" type="ORF">A2U01_0003016</name>
</gene>
<dbReference type="PANTHER" id="PTHR33116">
    <property type="entry name" value="REVERSE TRANSCRIPTASE ZINC-BINDING DOMAIN-CONTAINING PROTEIN-RELATED-RELATED"/>
    <property type="match status" value="1"/>
</dbReference>
<dbReference type="EMBL" id="LXQA010003366">
    <property type="protein sequence ID" value="MCH82216.1"/>
    <property type="molecule type" value="Genomic_DNA"/>
</dbReference>